<comment type="caution">
    <text evidence="2">The sequence shown here is derived from an EMBL/GenBank/DDBJ whole genome shotgun (WGS) entry which is preliminary data.</text>
</comment>
<dbReference type="Gene3D" id="2.10.10.80">
    <property type="match status" value="1"/>
</dbReference>
<organism evidence="2 3">
    <name type="scientific">Enterobacter kobei</name>
    <dbReference type="NCBI Taxonomy" id="208224"/>
    <lineage>
        <taxon>Bacteria</taxon>
        <taxon>Pseudomonadati</taxon>
        <taxon>Pseudomonadota</taxon>
        <taxon>Gammaproteobacteria</taxon>
        <taxon>Enterobacterales</taxon>
        <taxon>Enterobacteriaceae</taxon>
        <taxon>Enterobacter</taxon>
        <taxon>Enterobacter cloacae complex</taxon>
    </lineage>
</organism>
<proteinExistence type="predicted"/>
<dbReference type="SUPFAM" id="SSF51126">
    <property type="entry name" value="Pectin lyase-like"/>
    <property type="match status" value="1"/>
</dbReference>
<dbReference type="InterPro" id="IPR012334">
    <property type="entry name" value="Pectin_lyas_fold"/>
</dbReference>
<evidence type="ECO:0000259" key="1">
    <source>
        <dbReference type="Pfam" id="PF18668"/>
    </source>
</evidence>
<dbReference type="Pfam" id="PF18668">
    <property type="entry name" value="Tail_spike_N"/>
    <property type="match status" value="1"/>
</dbReference>
<name>A0AAW3XKR4_9ENTR</name>
<dbReference type="InterPro" id="IPR040775">
    <property type="entry name" value="Tail_spike_N"/>
</dbReference>
<reference evidence="2" key="1">
    <citation type="submission" date="2020-08" db="EMBL/GenBank/DDBJ databases">
        <title>Distribution of Beta-Lactamase Producing Gram-Negative Bacterial Isolates in Isabela River of Santo Domingo, Dominican Republic.</title>
        <authorList>
            <person name="Calderon V."/>
            <person name="Del Rosario C."/>
            <person name="Duarte A."/>
            <person name="Bonnelly R."/>
            <person name="Barauna R."/>
            <person name="Ramos R.T."/>
            <person name="Perdomo O.P."/>
            <person name="Rodriguez De Francisco L.E."/>
            <person name="Franco De Los Santos E.F."/>
        </authorList>
    </citation>
    <scope>NUCLEOTIDE SEQUENCE</scope>
    <source>
        <strain evidence="2">INTEC_BI4_1.1</strain>
    </source>
</reference>
<dbReference type="RefSeq" id="WP_187173874.1">
    <property type="nucleotide sequence ID" value="NZ_JACSEP010000038.1"/>
</dbReference>
<protein>
    <recommendedName>
        <fullName evidence="1">Tail spike TSP1/Gp66 N-terminal domain-containing protein</fullName>
    </recommendedName>
</protein>
<dbReference type="Proteomes" id="UP000613022">
    <property type="component" value="Unassembled WGS sequence"/>
</dbReference>
<gene>
    <name evidence="2" type="ORF">H9R40_15195</name>
</gene>
<accession>A0AAW3XKR4</accession>
<dbReference type="EMBL" id="JACSEP010000038">
    <property type="protein sequence ID" value="MBC6324559.1"/>
    <property type="molecule type" value="Genomic_DNA"/>
</dbReference>
<dbReference type="AlphaFoldDB" id="A0AAW3XKR4"/>
<evidence type="ECO:0000313" key="3">
    <source>
        <dbReference type="Proteomes" id="UP000613022"/>
    </source>
</evidence>
<evidence type="ECO:0000313" key="2">
    <source>
        <dbReference type="EMBL" id="MBC6324559.1"/>
    </source>
</evidence>
<dbReference type="Gene3D" id="2.160.20.10">
    <property type="entry name" value="Single-stranded right-handed beta-helix, Pectin lyase-like"/>
    <property type="match status" value="1"/>
</dbReference>
<sequence length="695" mass="73651">MATQPTNLPVPSESPRDLKFNAGKIDEFVTSLVNTYVDRFGNEHYTIEGLRWMAQQAIAQYGWILIDSFQDGADITLPNQALRDEDTGEYYRWDGALPKHVDTGSTPASSGGVGIGAWLGIGDAALRSILANTSNAAYGDALVGVKQPFDGSVGRTQHDVNADMVINVKDGGGIGNGSASSVADIAAVQAAINAYAPMITPVHVKIPRGTWNLSGITIPRRGVVLDLTEATIVASSGVVFSRSFAQVAAADFKAANPPLDGNQTYFRPIVIKGGTVNLSGTATFLEIRQPYLAEYSIWGKTLIINDTQIKTYGTSVAFAIHGGWGFDLNSVAVTGDVTAATGYGSSVGSGTCLYSRPDNSLNGSSHPQLISFNSCTISYCKVFDMARGSATGGSAEGLYLNNSNCMFVEGGSISRVNLVEFNKGMFVTTAKELYFESCAGVLIDGMQVQRYNNPRGDSRYGEFQFIGGGSEIKISNCRPLAGGGVTGTMFGFRVSDREEFLDIQISNIQYVGEISNVNETDQAKTTSVVRTITGGTGKITGMTINNVSARGVHNILDFGDLGTTGSINRLELKSIRNIGSSVKQRARGLNENIYNIYAPEMYAVNFIRMRAGAVGNTATICSYENFRTQITGSTLPVASISNNTPVSNAVSISVSSWDNAGNVILALNQVAGLTNGNPVECTATLTLNTSSGILA</sequence>
<feature type="domain" description="Tail spike TSP1/Gp66 N-terminal" evidence="1">
    <location>
        <begin position="68"/>
        <end position="123"/>
    </location>
</feature>
<dbReference type="InterPro" id="IPR011050">
    <property type="entry name" value="Pectin_lyase_fold/virulence"/>
</dbReference>